<dbReference type="GO" id="GO:0003700">
    <property type="term" value="F:DNA-binding transcription factor activity"/>
    <property type="evidence" value="ECO:0007669"/>
    <property type="project" value="InterPro"/>
</dbReference>
<evidence type="ECO:0000313" key="6">
    <source>
        <dbReference type="EMBL" id="TGG95346.1"/>
    </source>
</evidence>
<dbReference type="AlphaFoldDB" id="A0A4Z0WHX6"/>
<proteinExistence type="predicted"/>
<dbReference type="OrthoDB" id="2930at2"/>
<dbReference type="RefSeq" id="WP_135480941.1">
    <property type="nucleotide sequence ID" value="NZ_SRMF01000001.1"/>
</dbReference>
<keyword evidence="1" id="KW-0805">Transcription regulation</keyword>
<dbReference type="GO" id="GO:1901135">
    <property type="term" value="P:carbohydrate derivative metabolic process"/>
    <property type="evidence" value="ECO:0007669"/>
    <property type="project" value="InterPro"/>
</dbReference>
<dbReference type="PANTHER" id="PTHR30514:SF1">
    <property type="entry name" value="HTH-TYPE TRANSCRIPTIONAL REGULATOR HEXR-RELATED"/>
    <property type="match status" value="1"/>
</dbReference>
<keyword evidence="3" id="KW-0804">Transcription</keyword>
<dbReference type="InterPro" id="IPR036388">
    <property type="entry name" value="WH-like_DNA-bd_sf"/>
</dbReference>
<evidence type="ECO:0000256" key="2">
    <source>
        <dbReference type="ARBA" id="ARBA00023125"/>
    </source>
</evidence>
<dbReference type="FunFam" id="1.10.10.10:FF:000060">
    <property type="entry name" value="DNA-binding transcriptional regulator HexR"/>
    <property type="match status" value="1"/>
</dbReference>
<feature type="domain" description="SIS" evidence="5">
    <location>
        <begin position="121"/>
        <end position="261"/>
    </location>
</feature>
<gene>
    <name evidence="6" type="primary">hexR</name>
    <name evidence="6" type="ORF">E4656_02685</name>
</gene>
<dbReference type="GO" id="GO:0097367">
    <property type="term" value="F:carbohydrate derivative binding"/>
    <property type="evidence" value="ECO:0007669"/>
    <property type="project" value="InterPro"/>
</dbReference>
<dbReference type="InterPro" id="IPR001347">
    <property type="entry name" value="SIS_dom"/>
</dbReference>
<dbReference type="EMBL" id="SRMF01000001">
    <property type="protein sequence ID" value="TGG95346.1"/>
    <property type="molecule type" value="Genomic_DNA"/>
</dbReference>
<evidence type="ECO:0000259" key="5">
    <source>
        <dbReference type="PROSITE" id="PS51464"/>
    </source>
</evidence>
<dbReference type="Proteomes" id="UP000297475">
    <property type="component" value="Unassembled WGS sequence"/>
</dbReference>
<dbReference type="PANTHER" id="PTHR30514">
    <property type="entry name" value="GLUCOKINASE"/>
    <property type="match status" value="1"/>
</dbReference>
<dbReference type="InterPro" id="IPR035472">
    <property type="entry name" value="RpiR-like_SIS"/>
</dbReference>
<dbReference type="SUPFAM" id="SSF53697">
    <property type="entry name" value="SIS domain"/>
    <property type="match status" value="1"/>
</dbReference>
<feature type="domain" description="HTH rpiR-type" evidence="4">
    <location>
        <begin position="2"/>
        <end position="78"/>
    </location>
</feature>
<dbReference type="InterPro" id="IPR046348">
    <property type="entry name" value="SIS_dom_sf"/>
</dbReference>
<dbReference type="InterPro" id="IPR000281">
    <property type="entry name" value="HTH_RpiR"/>
</dbReference>
<organism evidence="6 7">
    <name type="scientific">Natronospirillum operosum</name>
    <dbReference type="NCBI Taxonomy" id="2759953"/>
    <lineage>
        <taxon>Bacteria</taxon>
        <taxon>Pseudomonadati</taxon>
        <taxon>Pseudomonadota</taxon>
        <taxon>Gammaproteobacteria</taxon>
        <taxon>Oceanospirillales</taxon>
        <taxon>Natronospirillaceae</taxon>
        <taxon>Natronospirillum</taxon>
    </lineage>
</organism>
<dbReference type="PROSITE" id="PS51071">
    <property type="entry name" value="HTH_RPIR"/>
    <property type="match status" value="1"/>
</dbReference>
<evidence type="ECO:0000256" key="3">
    <source>
        <dbReference type="ARBA" id="ARBA00023163"/>
    </source>
</evidence>
<name>A0A4Z0WHX6_9GAMM</name>
<dbReference type="Gene3D" id="1.10.10.10">
    <property type="entry name" value="Winged helix-like DNA-binding domain superfamily/Winged helix DNA-binding domain"/>
    <property type="match status" value="1"/>
</dbReference>
<evidence type="ECO:0000256" key="1">
    <source>
        <dbReference type="ARBA" id="ARBA00023015"/>
    </source>
</evidence>
<reference evidence="6 7" key="1">
    <citation type="submission" date="2019-04" db="EMBL/GenBank/DDBJ databases">
        <title>Natronospirillum operosus gen. nov., sp. nov., a haloalkaliphilic satellite isolated from decaying biomass of laboratory culture of cyanobacterium Geitlerinema sp. and proposal of Natronospirillaceae fam. nov. and Saccharospirillaceae fam. nov.</title>
        <authorList>
            <person name="Kevbrin V."/>
            <person name="Boltyanskaya Y."/>
            <person name="Koziaeva V."/>
            <person name="Grouzdev D.S."/>
            <person name="Park M."/>
            <person name="Cho J."/>
        </authorList>
    </citation>
    <scope>NUCLEOTIDE SEQUENCE [LARGE SCALE GENOMIC DNA]</scope>
    <source>
        <strain evidence="6 7">G-116</strain>
    </source>
</reference>
<dbReference type="InterPro" id="IPR009057">
    <property type="entry name" value="Homeodomain-like_sf"/>
</dbReference>
<evidence type="ECO:0000259" key="4">
    <source>
        <dbReference type="PROSITE" id="PS51071"/>
    </source>
</evidence>
<dbReference type="Gene3D" id="3.40.50.10490">
    <property type="entry name" value="Glucose-6-phosphate isomerase like protein, domain 1"/>
    <property type="match status" value="1"/>
</dbReference>
<dbReference type="InterPro" id="IPR047640">
    <property type="entry name" value="RpiR-like"/>
</dbReference>
<dbReference type="Pfam" id="PF01418">
    <property type="entry name" value="HTH_6"/>
    <property type="match status" value="1"/>
</dbReference>
<dbReference type="PROSITE" id="PS51464">
    <property type="entry name" value="SIS"/>
    <property type="match status" value="1"/>
</dbReference>
<dbReference type="NCBIfam" id="NF008451">
    <property type="entry name" value="PRK11302.1"/>
    <property type="match status" value="1"/>
</dbReference>
<evidence type="ECO:0000313" key="7">
    <source>
        <dbReference type="Proteomes" id="UP000297475"/>
    </source>
</evidence>
<dbReference type="GO" id="GO:0003677">
    <property type="term" value="F:DNA binding"/>
    <property type="evidence" value="ECO:0007669"/>
    <property type="project" value="UniProtKB-KW"/>
</dbReference>
<dbReference type="CDD" id="cd05013">
    <property type="entry name" value="SIS_RpiR"/>
    <property type="match status" value="1"/>
</dbReference>
<accession>A0A4Z0WHX6</accession>
<comment type="caution">
    <text evidence="6">The sequence shown here is derived from an EMBL/GenBank/DDBJ whole genome shotgun (WGS) entry which is preliminary data.</text>
</comment>
<keyword evidence="7" id="KW-1185">Reference proteome</keyword>
<sequence>MTDVLEMIQQHLDQLSKSERKVAAAILASPETAIHTSIASMANLADVSEPTVNRFCRSIQCKGFPDFKLKLAQSLATNGSFVRREIAPSDDMGTVVEKVVHSTISSLQDLERQIDLHALKLATNILCDAERIHFYGLGASGPVALDALNKFFRLGIPVEATTDYLMQKMTAAMARPESAFVVISYTGRTQPLIEVAGEAAANGGRVIALTTPGSPLSDVATVTVGIPARENTDLYTPMVSRLLHLTLIDILLSGVTLAKGSEVEENFKKVKGALASTRRLT</sequence>
<dbReference type="Pfam" id="PF01380">
    <property type="entry name" value="SIS"/>
    <property type="match status" value="1"/>
</dbReference>
<dbReference type="SUPFAM" id="SSF46689">
    <property type="entry name" value="Homeodomain-like"/>
    <property type="match status" value="1"/>
</dbReference>
<protein>
    <submittedName>
        <fullName evidence="6">Transcriptional regulator HexR</fullName>
    </submittedName>
</protein>
<keyword evidence="2" id="KW-0238">DNA-binding</keyword>